<dbReference type="PROSITE" id="PS00910">
    <property type="entry name" value="UPF0029"/>
    <property type="match status" value="1"/>
</dbReference>
<evidence type="ECO:0000256" key="2">
    <source>
        <dbReference type="SAM" id="MobiDB-lite"/>
    </source>
</evidence>
<feature type="region of interest" description="Disordered" evidence="2">
    <location>
        <begin position="16"/>
        <end position="53"/>
    </location>
</feature>
<evidence type="ECO:0000259" key="3">
    <source>
        <dbReference type="Pfam" id="PF01205"/>
    </source>
</evidence>
<dbReference type="InterPro" id="IPR001498">
    <property type="entry name" value="Impact_N"/>
</dbReference>
<dbReference type="EMBL" id="MU005579">
    <property type="protein sequence ID" value="KAF2685238.1"/>
    <property type="molecule type" value="Genomic_DNA"/>
</dbReference>
<evidence type="ECO:0000313" key="4">
    <source>
        <dbReference type="EMBL" id="KAF2685238.1"/>
    </source>
</evidence>
<gene>
    <name evidence="4" type="ORF">K458DRAFT_417314</name>
</gene>
<reference evidence="4" key="1">
    <citation type="journal article" date="2020" name="Stud. Mycol.">
        <title>101 Dothideomycetes genomes: a test case for predicting lifestyles and emergence of pathogens.</title>
        <authorList>
            <person name="Haridas S."/>
            <person name="Albert R."/>
            <person name="Binder M."/>
            <person name="Bloem J."/>
            <person name="Labutti K."/>
            <person name="Salamov A."/>
            <person name="Andreopoulos B."/>
            <person name="Baker S."/>
            <person name="Barry K."/>
            <person name="Bills G."/>
            <person name="Bluhm B."/>
            <person name="Cannon C."/>
            <person name="Castanera R."/>
            <person name="Culley D."/>
            <person name="Daum C."/>
            <person name="Ezra D."/>
            <person name="Gonzalez J."/>
            <person name="Henrissat B."/>
            <person name="Kuo A."/>
            <person name="Liang C."/>
            <person name="Lipzen A."/>
            <person name="Lutzoni F."/>
            <person name="Magnuson J."/>
            <person name="Mondo S."/>
            <person name="Nolan M."/>
            <person name="Ohm R."/>
            <person name="Pangilinan J."/>
            <person name="Park H.-J."/>
            <person name="Ramirez L."/>
            <person name="Alfaro M."/>
            <person name="Sun H."/>
            <person name="Tritt A."/>
            <person name="Yoshinaga Y."/>
            <person name="Zwiers L.-H."/>
            <person name="Turgeon B."/>
            <person name="Goodwin S."/>
            <person name="Spatafora J."/>
            <person name="Crous P."/>
            <person name="Grigoriev I."/>
        </authorList>
    </citation>
    <scope>NUCLEOTIDE SEQUENCE</scope>
    <source>
        <strain evidence="4">CBS 122367</strain>
    </source>
</reference>
<dbReference type="PANTHER" id="PTHR16301">
    <property type="entry name" value="IMPACT-RELATED"/>
    <property type="match status" value="1"/>
</dbReference>
<evidence type="ECO:0000313" key="5">
    <source>
        <dbReference type="Proteomes" id="UP000799291"/>
    </source>
</evidence>
<dbReference type="GO" id="GO:0005737">
    <property type="term" value="C:cytoplasm"/>
    <property type="evidence" value="ECO:0007669"/>
    <property type="project" value="TreeGrafter"/>
</dbReference>
<dbReference type="Pfam" id="PF01205">
    <property type="entry name" value="Impact_N"/>
    <property type="match status" value="1"/>
</dbReference>
<dbReference type="AlphaFoldDB" id="A0A6G1J4A0"/>
<protein>
    <submittedName>
        <fullName evidence="4">UPF0029-domain-containing protein</fullName>
    </submittedName>
</protein>
<dbReference type="OrthoDB" id="69641at2759"/>
<dbReference type="Proteomes" id="UP000799291">
    <property type="component" value="Unassembled WGS sequence"/>
</dbReference>
<proteinExistence type="inferred from homology"/>
<name>A0A6G1J4A0_9PLEO</name>
<keyword evidence="5" id="KW-1185">Reference proteome</keyword>
<sequence length="188" mass="20877">MYDLLEEVREAVENAREQGTVSLHENKEEQSVETSQSLLQYSDSSAPELGPEPPWVIAPPITEKKSVFLARAARVSSPAQAQQYLAHLLATDKKAARATHNMTSWRIKGHNDTSYQDCDDDGETAAGGRMLHLMQLMDVWDVMVVVTRWYGGIHLGPDRFRIINTAAREALVLGGFAKDAEGKKKGKK</sequence>
<feature type="compositionally biased region" description="Polar residues" evidence="2">
    <location>
        <begin position="32"/>
        <end position="45"/>
    </location>
</feature>
<feature type="domain" description="Impact N-terminal" evidence="3">
    <location>
        <begin position="64"/>
        <end position="171"/>
    </location>
</feature>
<dbReference type="InterPro" id="IPR020569">
    <property type="entry name" value="UPF0029_Impact_CS"/>
</dbReference>
<evidence type="ECO:0000256" key="1">
    <source>
        <dbReference type="ARBA" id="ARBA00007665"/>
    </source>
</evidence>
<dbReference type="PANTHER" id="PTHR16301:SF25">
    <property type="entry name" value="PROTEIN IMPACT"/>
    <property type="match status" value="1"/>
</dbReference>
<accession>A0A6G1J4A0</accession>
<dbReference type="InterPro" id="IPR023582">
    <property type="entry name" value="Impact"/>
</dbReference>
<dbReference type="InterPro" id="IPR036956">
    <property type="entry name" value="Impact_N_sf"/>
</dbReference>
<dbReference type="Gene3D" id="3.30.230.30">
    <property type="entry name" value="Impact, N-terminal domain"/>
    <property type="match status" value="1"/>
</dbReference>
<dbReference type="SUPFAM" id="SSF54211">
    <property type="entry name" value="Ribosomal protein S5 domain 2-like"/>
    <property type="match status" value="1"/>
</dbReference>
<organism evidence="4 5">
    <name type="scientific">Lentithecium fluviatile CBS 122367</name>
    <dbReference type="NCBI Taxonomy" id="1168545"/>
    <lineage>
        <taxon>Eukaryota</taxon>
        <taxon>Fungi</taxon>
        <taxon>Dikarya</taxon>
        <taxon>Ascomycota</taxon>
        <taxon>Pezizomycotina</taxon>
        <taxon>Dothideomycetes</taxon>
        <taxon>Pleosporomycetidae</taxon>
        <taxon>Pleosporales</taxon>
        <taxon>Massarineae</taxon>
        <taxon>Lentitheciaceae</taxon>
        <taxon>Lentithecium</taxon>
    </lineage>
</organism>
<dbReference type="InterPro" id="IPR020568">
    <property type="entry name" value="Ribosomal_Su5_D2-typ_SF"/>
</dbReference>
<comment type="similarity">
    <text evidence="1">Belongs to the IMPACT family.</text>
</comment>
<dbReference type="GO" id="GO:0006446">
    <property type="term" value="P:regulation of translational initiation"/>
    <property type="evidence" value="ECO:0007669"/>
    <property type="project" value="TreeGrafter"/>
</dbReference>
<dbReference type="GO" id="GO:0140469">
    <property type="term" value="P:GCN2-mediated signaling"/>
    <property type="evidence" value="ECO:0007669"/>
    <property type="project" value="TreeGrafter"/>
</dbReference>